<dbReference type="SMART" id="SM00968">
    <property type="entry name" value="SMC_hinge"/>
    <property type="match status" value="1"/>
</dbReference>
<comment type="caution">
    <text evidence="6">The sequence shown here is derived from an EMBL/GenBank/DDBJ whole genome shotgun (WGS) entry which is preliminary data.</text>
</comment>
<gene>
    <name evidence="6" type="ORF">M0811_03420</name>
</gene>
<evidence type="ECO:0000259" key="5">
    <source>
        <dbReference type="SMART" id="SM00968"/>
    </source>
</evidence>
<dbReference type="InterPro" id="IPR027417">
    <property type="entry name" value="P-loop_NTPase"/>
</dbReference>
<dbReference type="SUPFAM" id="SSF75553">
    <property type="entry name" value="Smc hinge domain"/>
    <property type="match status" value="1"/>
</dbReference>
<feature type="coiled-coil region" evidence="3">
    <location>
        <begin position="797"/>
        <end position="938"/>
    </location>
</feature>
<dbReference type="Gene3D" id="1.10.287.1490">
    <property type="match status" value="1"/>
</dbReference>
<accession>A0A9Q0R3X9</accession>
<dbReference type="Gene3D" id="2.170.16.10">
    <property type="entry name" value="Hedgehog/Intein (Hint) domain"/>
    <property type="match status" value="1"/>
</dbReference>
<feature type="compositionally biased region" description="Polar residues" evidence="4">
    <location>
        <begin position="1205"/>
        <end position="1216"/>
    </location>
</feature>
<dbReference type="Gene3D" id="1.20.1060.20">
    <property type="match status" value="1"/>
</dbReference>
<feature type="domain" description="SMC hinge" evidence="5">
    <location>
        <begin position="649"/>
        <end position="758"/>
    </location>
</feature>
<evidence type="ECO:0000256" key="4">
    <source>
        <dbReference type="SAM" id="MobiDB-lite"/>
    </source>
</evidence>
<evidence type="ECO:0000313" key="7">
    <source>
        <dbReference type="Proteomes" id="UP001149090"/>
    </source>
</evidence>
<evidence type="ECO:0000256" key="1">
    <source>
        <dbReference type="ARBA" id="ARBA00023054"/>
    </source>
</evidence>
<dbReference type="PANTHER" id="PTHR43977">
    <property type="entry name" value="STRUCTURAL MAINTENANCE OF CHROMOSOMES PROTEIN 3"/>
    <property type="match status" value="1"/>
</dbReference>
<dbReference type="PIRSF" id="PIRSF005719">
    <property type="entry name" value="SMC"/>
    <property type="match status" value="1"/>
</dbReference>
<dbReference type="GO" id="GO:0005694">
    <property type="term" value="C:chromosome"/>
    <property type="evidence" value="ECO:0007669"/>
    <property type="project" value="InterPro"/>
</dbReference>
<feature type="coiled-coil region" evidence="3">
    <location>
        <begin position="307"/>
        <end position="344"/>
    </location>
</feature>
<comment type="subcellular location">
    <subcellularLocation>
        <location evidence="2">Nucleus</location>
    </subcellularLocation>
</comment>
<sequence>MGFNTKTQNNYSKLSKSYLINDKSTRMNFLAGFLDSNGFITQKKFDSQFCYEINFVYDQIPQNIPISIKNIQFLVRSLGFAIYSKETSLNEGGYCYSLQIFGEKIDSIPVKLLDRQVFSSQSNCKYDYDTLTSDFTIDYIGYGDYYGFELDGNGRFLLGDFTVTHNSNFFHAIRFVICDLFHQMNQIEKNDLLHEGAGYSAVSAYVEIVFDNKDRRFPIDLDEFSLRRSIDLKKDDYFLNQKHISKNEAISFLESAGFSQSNTYYIVQQGKVNSLATMKDQERLELFKEISGVQIYEEKRTESLSMNKQAEQKRQKIQETLENIEQRIKELESENQELHEYQKLDRKKRSLEYAIFQRELEYIQKKLNTLDKRQQSEQKETSEFYLKAEHGKQKIKDLQYKIKTLQTEVDGLERKIRDSRTNREDLIKEKVMVELDVNELDKRIAFENERKKETQQKLTAIRSELEQASKKLSEIVPKFENVDQEEKNLKQQLNSFQHEISSLQMKLSGKSQFSNKKERDQWIKKETNKISEIIETQTNQLENLNKENQQFKNQLQDQTTQSKMIQNTISERRTRIEEMEKTIKELIQKRNEQTDQRKELWIQKEKIEQELIKSSNDFTKNKTQLYSTMSKVLSSGLQEVERIAREESLLVHGPLIELFHCDEAYFTAIEVASGNSLFHIVVDSDQITTQILNKMKTGRVSFLPLNRLQNYPVEPIDTSDAKNMMDVLEFDPKFQKAFEHTFSKHLICKDLETAMDYSKRFGKNCITLDGDQVLRKGALTGGFHDKRKSRLKSMQSIKSCRENVQNYQQKHQEVVAQIEEIDQEITQTLSEIHKIQTQQAQETATLKHTEMELNTIQSSILNLNNTISSKSAQIEKLEMNVNQMKEKSKSLLAEIDSEMSEKLNSQEKNKMEELQSKLTEFEEKAKSIKKKRMQFQTEKTKIENRKTFLTKQKQLLKADQPTDLQSLSNDLSREAANLERIKQALEQETLQLKENEKQVELTKEKIKKQTKKLNQIQDLQQLQYQQDLEDSGQSDRIISKRIALLKMEKIMNKRSTLNKKKEDCLNNIRELGFLPSKDFEKLKEKPQKQLMEMFEKCNKKLQGYQHVNKKAHHQYLSFMDKRKELVHQKKKLDQEYESIETLISDLDQKKDEAIKRSIEIINNQFQEIFNELVPNGKAFLIMQRKDIEKEEQDNEVSKKSGIEDISSTSDQTIPNEPTATLKQYFGIGIRVTFDKESKALKNLEELSGGQKALVALSLLLAIQRADPAPFYLFDEIDSALDPGRRRDVSFLIQKMSENAQVITSTFKPELIGIGDQFFHVSYKNRVSVISSISKDQAIQIISQTQK</sequence>
<keyword evidence="1 3" id="KW-0175">Coiled coil</keyword>
<dbReference type="Gene3D" id="3.30.70.1620">
    <property type="match status" value="1"/>
</dbReference>
<keyword evidence="7" id="KW-1185">Reference proteome</keyword>
<evidence type="ECO:0000256" key="2">
    <source>
        <dbReference type="PIRNR" id="PIRNR005719"/>
    </source>
</evidence>
<dbReference type="GO" id="GO:0051276">
    <property type="term" value="P:chromosome organization"/>
    <property type="evidence" value="ECO:0007669"/>
    <property type="project" value="InterPro"/>
</dbReference>
<organism evidence="6 7">
    <name type="scientific">Anaeramoeba ignava</name>
    <name type="common">Anaerobic marine amoeba</name>
    <dbReference type="NCBI Taxonomy" id="1746090"/>
    <lineage>
        <taxon>Eukaryota</taxon>
        <taxon>Metamonada</taxon>
        <taxon>Anaeramoebidae</taxon>
        <taxon>Anaeramoeba</taxon>
    </lineage>
</organism>
<comment type="similarity">
    <text evidence="2">Belongs to the SMC family.</text>
</comment>
<proteinExistence type="inferred from homology"/>
<dbReference type="InterPro" id="IPR036277">
    <property type="entry name" value="SMC_hinge_sf"/>
</dbReference>
<reference evidence="6" key="1">
    <citation type="submission" date="2022-10" db="EMBL/GenBank/DDBJ databases">
        <title>Novel sulphate-reducing endosymbionts in the free-living metamonad Anaeramoeba.</title>
        <authorList>
            <person name="Jerlstrom-Hultqvist J."/>
            <person name="Cepicka I."/>
            <person name="Gallot-Lavallee L."/>
            <person name="Salas-Leiva D."/>
            <person name="Curtis B.A."/>
            <person name="Zahonova K."/>
            <person name="Pipaliya S."/>
            <person name="Dacks J."/>
            <person name="Roger A.J."/>
        </authorList>
    </citation>
    <scope>NUCLEOTIDE SEQUENCE</scope>
    <source>
        <strain evidence="6">BMAN</strain>
    </source>
</reference>
<dbReference type="Gene3D" id="3.40.50.300">
    <property type="entry name" value="P-loop containing nucleotide triphosphate hydrolases"/>
    <property type="match status" value="2"/>
</dbReference>
<dbReference type="SUPFAM" id="SSF52540">
    <property type="entry name" value="P-loop containing nucleoside triphosphate hydrolases"/>
    <property type="match status" value="2"/>
</dbReference>
<feature type="coiled-coil region" evidence="3">
    <location>
        <begin position="388"/>
        <end position="596"/>
    </location>
</feature>
<evidence type="ECO:0000313" key="6">
    <source>
        <dbReference type="EMBL" id="KAJ5066087.1"/>
    </source>
</evidence>
<feature type="coiled-coil region" evidence="3">
    <location>
        <begin position="1122"/>
        <end position="1156"/>
    </location>
</feature>
<dbReference type="OMA" id="GQKTVCA"/>
<dbReference type="InterPro" id="IPR010935">
    <property type="entry name" value="SMC_hinge"/>
</dbReference>
<dbReference type="EMBL" id="JAPDFW010000147">
    <property type="protein sequence ID" value="KAJ5066087.1"/>
    <property type="molecule type" value="Genomic_DNA"/>
</dbReference>
<name>A0A9Q0R3X9_ANAIG</name>
<feature type="coiled-coil region" evidence="3">
    <location>
        <begin position="964"/>
        <end position="1019"/>
    </location>
</feature>
<dbReference type="Proteomes" id="UP001149090">
    <property type="component" value="Unassembled WGS sequence"/>
</dbReference>
<dbReference type="InterPro" id="IPR003395">
    <property type="entry name" value="RecF/RecN/SMC_N"/>
</dbReference>
<dbReference type="Pfam" id="PF02463">
    <property type="entry name" value="SMC_N"/>
    <property type="match status" value="1"/>
</dbReference>
<dbReference type="InterPro" id="IPR024704">
    <property type="entry name" value="SMC"/>
</dbReference>
<dbReference type="Pfam" id="PF06470">
    <property type="entry name" value="SMC_hinge"/>
    <property type="match status" value="1"/>
</dbReference>
<protein>
    <recommendedName>
        <fullName evidence="2">Structural maintenance of chromosomes protein</fullName>
    </recommendedName>
</protein>
<dbReference type="OrthoDB" id="431497at2759"/>
<evidence type="ECO:0000256" key="3">
    <source>
        <dbReference type="SAM" id="Coils"/>
    </source>
</evidence>
<feature type="region of interest" description="Disordered" evidence="4">
    <location>
        <begin position="1190"/>
        <end position="1216"/>
    </location>
</feature>
<keyword evidence="2" id="KW-0539">Nucleus</keyword>
<dbReference type="GO" id="GO:0016887">
    <property type="term" value="F:ATP hydrolysis activity"/>
    <property type="evidence" value="ECO:0007669"/>
    <property type="project" value="InterPro"/>
</dbReference>
<dbReference type="GO" id="GO:0005524">
    <property type="term" value="F:ATP binding"/>
    <property type="evidence" value="ECO:0007669"/>
    <property type="project" value="InterPro"/>
</dbReference>
<dbReference type="GO" id="GO:0005634">
    <property type="term" value="C:nucleus"/>
    <property type="evidence" value="ECO:0007669"/>
    <property type="project" value="UniProtKB-SubCell"/>
</dbReference>